<evidence type="ECO:0000313" key="2">
    <source>
        <dbReference type="Proteomes" id="UP000782312"/>
    </source>
</evidence>
<evidence type="ECO:0000313" key="1">
    <source>
        <dbReference type="EMBL" id="MBI3129675.1"/>
    </source>
</evidence>
<dbReference type="EMBL" id="JACPUR010000041">
    <property type="protein sequence ID" value="MBI3129675.1"/>
    <property type="molecule type" value="Genomic_DNA"/>
</dbReference>
<dbReference type="PANTHER" id="PTHR42692">
    <property type="entry name" value="NUCLEOTIDE PYROPHOSPHOHYDROLASE"/>
    <property type="match status" value="1"/>
</dbReference>
<dbReference type="Proteomes" id="UP000782312">
    <property type="component" value="Unassembled WGS sequence"/>
</dbReference>
<reference evidence="1" key="1">
    <citation type="submission" date="2020-07" db="EMBL/GenBank/DDBJ databases">
        <title>Huge and variable diversity of episymbiotic CPR bacteria and DPANN archaea in groundwater ecosystems.</title>
        <authorList>
            <person name="He C.Y."/>
            <person name="Keren R."/>
            <person name="Whittaker M."/>
            <person name="Farag I.F."/>
            <person name="Doudna J."/>
            <person name="Cate J.H.D."/>
            <person name="Banfield J.F."/>
        </authorList>
    </citation>
    <scope>NUCLEOTIDE SEQUENCE</scope>
    <source>
        <strain evidence="1">NC_groundwater_763_Ag_S-0.2um_68_21</strain>
    </source>
</reference>
<organism evidence="1 2">
    <name type="scientific">Tectimicrobiota bacterium</name>
    <dbReference type="NCBI Taxonomy" id="2528274"/>
    <lineage>
        <taxon>Bacteria</taxon>
        <taxon>Pseudomonadati</taxon>
        <taxon>Nitrospinota/Tectimicrobiota group</taxon>
        <taxon>Candidatus Tectimicrobiota</taxon>
    </lineage>
</organism>
<dbReference type="InterPro" id="IPR047046">
    <property type="entry name" value="YpjD/YvdC"/>
</dbReference>
<dbReference type="Pfam" id="PF20118">
    <property type="entry name" value="DUF6508"/>
    <property type="match status" value="1"/>
</dbReference>
<proteinExistence type="predicted"/>
<sequence>MRETPPISAPAMDAILRFLPLFESADFQSGRWVLKKPGGGGALTFPYYEYGRDVGEFLGALNDNGWIIPFDWLAWQEEAAKYVDSPALLETADAGTLRRLLTTHARMERFCDGHLADMLGRGHIAAVLGRLARLREDAL</sequence>
<gene>
    <name evidence="1" type="ORF">HYZ11_18870</name>
</gene>
<dbReference type="AlphaFoldDB" id="A0A932I1K0"/>
<protein>
    <submittedName>
        <fullName evidence="1">Uncharacterized protein</fullName>
    </submittedName>
</protein>
<comment type="caution">
    <text evidence="1">The sequence shown here is derived from an EMBL/GenBank/DDBJ whole genome shotgun (WGS) entry which is preliminary data.</text>
</comment>
<name>A0A932I1K0_UNCTE</name>
<dbReference type="PANTHER" id="PTHR42692:SF1">
    <property type="entry name" value="NUCLEOTIDE PYROPHOSPHOHYDROLASE"/>
    <property type="match status" value="1"/>
</dbReference>
<dbReference type="InterPro" id="IPR045425">
    <property type="entry name" value="DUF6508"/>
</dbReference>
<accession>A0A932I1K0</accession>